<sequence>MSISRIINQIRNHNDCIVLPPSGLPIIRKGLMIPKQVIDFYSVCGGLILFKSSDNCIEILPPTDVLPSNKVILSEETYNELLLEDELDISMNWYTIGKYDYNEYISIDFSTDLNRAGRCYDSFHETHGISGSNQIISKSLEELIERAFINNGEYPYFWLRDDFESIGDAYEDY</sequence>
<accession>A0ABY8X7N7</accession>
<dbReference type="InterPro" id="IPR037883">
    <property type="entry name" value="Knr4/Smi1-like_sf"/>
</dbReference>
<keyword evidence="2" id="KW-1185">Reference proteome</keyword>
<dbReference type="RefSeq" id="WP_285748627.1">
    <property type="nucleotide sequence ID" value="NZ_CP127162.1"/>
</dbReference>
<dbReference type="EMBL" id="CP127162">
    <property type="protein sequence ID" value="WIV21139.1"/>
    <property type="molecule type" value="Genomic_DNA"/>
</dbReference>
<name>A0ABY8X7N7_9BACL</name>
<reference evidence="1 2" key="1">
    <citation type="submission" date="2023-06" db="EMBL/GenBank/DDBJ databases">
        <title>Paenibacillus polygonum sp. nov., an endophytic bacterium, isolated from Polygonum lapathifolium L. in Nanji Wetland National Nature Reserve, South of Poyang Lake, Jiangxi Province, China.</title>
        <authorList>
            <person name="Yu Z."/>
        </authorList>
    </citation>
    <scope>NUCLEOTIDE SEQUENCE [LARGE SCALE GENOMIC DNA]</scope>
    <source>
        <strain evidence="1 2">C31</strain>
    </source>
</reference>
<evidence type="ECO:0000313" key="2">
    <source>
        <dbReference type="Proteomes" id="UP001236415"/>
    </source>
</evidence>
<evidence type="ECO:0000313" key="1">
    <source>
        <dbReference type="EMBL" id="WIV21139.1"/>
    </source>
</evidence>
<dbReference type="SUPFAM" id="SSF160631">
    <property type="entry name" value="SMI1/KNR4-like"/>
    <property type="match status" value="1"/>
</dbReference>
<dbReference type="Proteomes" id="UP001236415">
    <property type="component" value="Chromosome"/>
</dbReference>
<organism evidence="1 2">
    <name type="scientific">Paenibacillus polygoni</name>
    <dbReference type="NCBI Taxonomy" id="3050112"/>
    <lineage>
        <taxon>Bacteria</taxon>
        <taxon>Bacillati</taxon>
        <taxon>Bacillota</taxon>
        <taxon>Bacilli</taxon>
        <taxon>Bacillales</taxon>
        <taxon>Paenibacillaceae</taxon>
        <taxon>Paenibacillus</taxon>
    </lineage>
</organism>
<protein>
    <submittedName>
        <fullName evidence="1">SMI1/KNR4 family protein</fullName>
    </submittedName>
</protein>
<gene>
    <name evidence="1" type="ORF">QPK24_10915</name>
</gene>
<proteinExistence type="predicted"/>